<gene>
    <name evidence="2" type="primary">BnaA01g23760D</name>
    <name evidence="2" type="ORF">GSBRNA2T00002623001</name>
</gene>
<reference evidence="2 3" key="1">
    <citation type="journal article" date="2014" name="Science">
        <title>Plant genetics. Early allopolyploid evolution in the post-Neolithic Brassica napus oilseed genome.</title>
        <authorList>
            <person name="Chalhoub B."/>
            <person name="Denoeud F."/>
            <person name="Liu S."/>
            <person name="Parkin I.A."/>
            <person name="Tang H."/>
            <person name="Wang X."/>
            <person name="Chiquet J."/>
            <person name="Belcram H."/>
            <person name="Tong C."/>
            <person name="Samans B."/>
            <person name="Correa M."/>
            <person name="Da Silva C."/>
            <person name="Just J."/>
            <person name="Falentin C."/>
            <person name="Koh C.S."/>
            <person name="Le Clainche I."/>
            <person name="Bernard M."/>
            <person name="Bento P."/>
            <person name="Noel B."/>
            <person name="Labadie K."/>
            <person name="Alberti A."/>
            <person name="Charles M."/>
            <person name="Arnaud D."/>
            <person name="Guo H."/>
            <person name="Daviaud C."/>
            <person name="Alamery S."/>
            <person name="Jabbari K."/>
            <person name="Zhao M."/>
            <person name="Edger P.P."/>
            <person name="Chelaifa H."/>
            <person name="Tack D."/>
            <person name="Lassalle G."/>
            <person name="Mestiri I."/>
            <person name="Schnel N."/>
            <person name="Le Paslier M.C."/>
            <person name="Fan G."/>
            <person name="Renault V."/>
            <person name="Bayer P.E."/>
            <person name="Golicz A.A."/>
            <person name="Manoli S."/>
            <person name="Lee T.H."/>
            <person name="Thi V.H."/>
            <person name="Chalabi S."/>
            <person name="Hu Q."/>
            <person name="Fan C."/>
            <person name="Tollenaere R."/>
            <person name="Lu Y."/>
            <person name="Battail C."/>
            <person name="Shen J."/>
            <person name="Sidebottom C.H."/>
            <person name="Wang X."/>
            <person name="Canaguier A."/>
            <person name="Chauveau A."/>
            <person name="Berard A."/>
            <person name="Deniot G."/>
            <person name="Guan M."/>
            <person name="Liu Z."/>
            <person name="Sun F."/>
            <person name="Lim Y.P."/>
            <person name="Lyons E."/>
            <person name="Town C.D."/>
            <person name="Bancroft I."/>
            <person name="Wang X."/>
            <person name="Meng J."/>
            <person name="Ma J."/>
            <person name="Pires J.C."/>
            <person name="King G.J."/>
            <person name="Brunel D."/>
            <person name="Delourme R."/>
            <person name="Renard M."/>
            <person name="Aury J.M."/>
            <person name="Adams K.L."/>
            <person name="Batley J."/>
            <person name="Snowdon R.J."/>
            <person name="Tost J."/>
            <person name="Edwards D."/>
            <person name="Zhou Y."/>
            <person name="Hua W."/>
            <person name="Sharpe A.G."/>
            <person name="Paterson A.H."/>
            <person name="Guan C."/>
            <person name="Wincker P."/>
        </authorList>
    </citation>
    <scope>NUCLEOTIDE SEQUENCE [LARGE SCALE GENOMIC DNA]</scope>
    <source>
        <strain evidence="3">cv. Darmor-bzh</strain>
    </source>
</reference>
<name>A0A078FUF9_BRANA</name>
<sequence length="157" mass="17620">MFSGLIIIVKSYSYAFNHGLVSCYFIFLSSFFFFWLPLDLVFEDAMDGYQVNPTSAIEIITGLAKTLKGINGSNWHDTFLGIWIAALRLVQRERDPIEGPIPRLDTRLCMSLCIVPLVVATLIEEGESEFVMKKLRDDLITSLQALGEFPGLLAPPQ</sequence>
<keyword evidence="1" id="KW-0472">Membrane</keyword>
<feature type="transmembrane region" description="Helical" evidence="1">
    <location>
        <begin position="12"/>
        <end position="36"/>
    </location>
</feature>
<evidence type="ECO:0000313" key="2">
    <source>
        <dbReference type="EMBL" id="CDY18115.1"/>
    </source>
</evidence>
<evidence type="ECO:0000256" key="1">
    <source>
        <dbReference type="SAM" id="Phobius"/>
    </source>
</evidence>
<dbReference type="PANTHER" id="PTHR33739">
    <property type="entry name" value="OS07G0681500 PROTEIN"/>
    <property type="match status" value="1"/>
</dbReference>
<dbReference type="EMBL" id="LK032082">
    <property type="protein sequence ID" value="CDY18115.1"/>
    <property type="molecule type" value="Genomic_DNA"/>
</dbReference>
<keyword evidence="3" id="KW-1185">Reference proteome</keyword>
<dbReference type="GO" id="GO:2000762">
    <property type="term" value="P:regulation of phenylpropanoid metabolic process"/>
    <property type="evidence" value="ECO:0007669"/>
    <property type="project" value="InterPro"/>
</dbReference>
<dbReference type="Gramene" id="CDY18115">
    <property type="protein sequence ID" value="CDY18115"/>
    <property type="gene ID" value="GSBRNA2T00002623001"/>
</dbReference>
<keyword evidence="1" id="KW-1133">Transmembrane helix</keyword>
<dbReference type="AlphaFoldDB" id="A0A078FUF9"/>
<protein>
    <submittedName>
        <fullName evidence="2">BnaA01g23760D protein</fullName>
    </submittedName>
</protein>
<organism evidence="2 3">
    <name type="scientific">Brassica napus</name>
    <name type="common">Rape</name>
    <dbReference type="NCBI Taxonomy" id="3708"/>
    <lineage>
        <taxon>Eukaryota</taxon>
        <taxon>Viridiplantae</taxon>
        <taxon>Streptophyta</taxon>
        <taxon>Embryophyta</taxon>
        <taxon>Tracheophyta</taxon>
        <taxon>Spermatophyta</taxon>
        <taxon>Magnoliopsida</taxon>
        <taxon>eudicotyledons</taxon>
        <taxon>Gunneridae</taxon>
        <taxon>Pentapetalae</taxon>
        <taxon>rosids</taxon>
        <taxon>malvids</taxon>
        <taxon>Brassicales</taxon>
        <taxon>Brassicaceae</taxon>
        <taxon>Brassiceae</taxon>
        <taxon>Brassica</taxon>
    </lineage>
</organism>
<dbReference type="PANTHER" id="PTHR33739:SF5">
    <property type="entry name" value="MEDIATOR OF RNA POLYMERASE II TRANSCRIPTION SUBUNIT 33A"/>
    <property type="match status" value="1"/>
</dbReference>
<dbReference type="PaxDb" id="3708-A0A078FUF9"/>
<dbReference type="STRING" id="3708.A0A078FUF9"/>
<evidence type="ECO:0000313" key="3">
    <source>
        <dbReference type="Proteomes" id="UP000028999"/>
    </source>
</evidence>
<dbReference type="Proteomes" id="UP000028999">
    <property type="component" value="Unassembled WGS sequence"/>
</dbReference>
<accession>A0A078FUF9</accession>
<keyword evidence="1" id="KW-0812">Transmembrane</keyword>
<dbReference type="InterPro" id="IPR039638">
    <property type="entry name" value="MED33A/B"/>
</dbReference>
<dbReference type="GO" id="GO:0016592">
    <property type="term" value="C:mediator complex"/>
    <property type="evidence" value="ECO:0007669"/>
    <property type="project" value="InterPro"/>
</dbReference>
<proteinExistence type="predicted"/>